<dbReference type="InterPro" id="IPR036770">
    <property type="entry name" value="Ankyrin_rpt-contain_sf"/>
</dbReference>
<protein>
    <submittedName>
        <fullName evidence="8">Uncharacterized protein</fullName>
    </submittedName>
</protein>
<dbReference type="Pfam" id="PF24883">
    <property type="entry name" value="NPHP3_N"/>
    <property type="match status" value="1"/>
</dbReference>
<dbReference type="Pfam" id="PF00023">
    <property type="entry name" value="Ank"/>
    <property type="match status" value="1"/>
</dbReference>
<evidence type="ECO:0000256" key="3">
    <source>
        <dbReference type="SAM" id="MobiDB-lite"/>
    </source>
</evidence>
<dbReference type="HOGENOM" id="CLU_000288_34_7_1"/>
<dbReference type="SUPFAM" id="SSF51735">
    <property type="entry name" value="NAD(P)-binding Rossmann-fold domains"/>
    <property type="match status" value="1"/>
</dbReference>
<comment type="caution">
    <text evidence="8">The sequence shown here is derived from an EMBL/GenBank/DDBJ whole genome shotgun (WGS) entry which is preliminary data.</text>
</comment>
<keyword evidence="9" id="KW-1185">Reference proteome</keyword>
<dbReference type="InterPro" id="IPR056884">
    <property type="entry name" value="NPHP3-like_N"/>
</dbReference>
<reference evidence="9" key="1">
    <citation type="journal article" date="2014" name="Genome Announc.">
        <title>Draft genome sequence of the formaldehyde-resistant fungus Byssochlamys spectabilis No. 5 (anamorph Paecilomyces variotii No. 5) (NBRC109023).</title>
        <authorList>
            <person name="Oka T."/>
            <person name="Ekino K."/>
            <person name="Fukuda K."/>
            <person name="Nomura Y."/>
        </authorList>
    </citation>
    <scope>NUCLEOTIDE SEQUENCE [LARGE SCALE GENOMIC DNA]</scope>
    <source>
        <strain evidence="9">No. 5 / NBRC 109023</strain>
    </source>
</reference>
<dbReference type="Pfam" id="PF17100">
    <property type="entry name" value="NACHT_N"/>
    <property type="match status" value="1"/>
</dbReference>
<dbReference type="InterPro" id="IPR002347">
    <property type="entry name" value="SDR_fam"/>
</dbReference>
<dbReference type="SMART" id="SM00248">
    <property type="entry name" value="ANK"/>
    <property type="match status" value="3"/>
</dbReference>
<feature type="domain" description="NWD NACHT-NTPase N-terminal" evidence="4">
    <location>
        <begin position="376"/>
        <end position="596"/>
    </location>
</feature>
<dbReference type="InterPro" id="IPR036291">
    <property type="entry name" value="NAD(P)-bd_dom_sf"/>
</dbReference>
<dbReference type="PRINTS" id="PR00081">
    <property type="entry name" value="GDHRDH"/>
</dbReference>
<evidence type="ECO:0000256" key="2">
    <source>
        <dbReference type="PROSITE-ProRule" id="PRU00023"/>
    </source>
</evidence>
<dbReference type="OrthoDB" id="191139at2759"/>
<dbReference type="EMBL" id="BAUL01000021">
    <property type="protein sequence ID" value="GAD92298.1"/>
    <property type="molecule type" value="Genomic_DNA"/>
</dbReference>
<dbReference type="SUPFAM" id="SSF52540">
    <property type="entry name" value="P-loop containing nucleoside triphosphate hydrolases"/>
    <property type="match status" value="1"/>
</dbReference>
<dbReference type="Pfam" id="PF23239">
    <property type="entry name" value="DUF7069"/>
    <property type="match status" value="1"/>
</dbReference>
<evidence type="ECO:0000313" key="9">
    <source>
        <dbReference type="Proteomes" id="UP000018001"/>
    </source>
</evidence>
<proteinExistence type="predicted"/>
<dbReference type="Gene3D" id="3.40.50.300">
    <property type="entry name" value="P-loop containing nucleotide triphosphate hydrolases"/>
    <property type="match status" value="1"/>
</dbReference>
<dbReference type="PROSITE" id="PS50088">
    <property type="entry name" value="ANK_REPEAT"/>
    <property type="match status" value="1"/>
</dbReference>
<gene>
    <name evidence="8" type="ORF">PVAR5_0888</name>
</gene>
<evidence type="ECO:0000259" key="5">
    <source>
        <dbReference type="Pfam" id="PF22939"/>
    </source>
</evidence>
<dbReference type="SUPFAM" id="SSF48403">
    <property type="entry name" value="Ankyrin repeat"/>
    <property type="match status" value="1"/>
</dbReference>
<evidence type="ECO:0000259" key="7">
    <source>
        <dbReference type="Pfam" id="PF24883"/>
    </source>
</evidence>
<dbReference type="Pfam" id="PF22939">
    <property type="entry name" value="WHD_GPIID"/>
    <property type="match status" value="1"/>
</dbReference>
<dbReference type="eggNOG" id="KOG1208">
    <property type="taxonomic scope" value="Eukaryota"/>
</dbReference>
<name>V5FKG1_BYSSN</name>
<sequence length="1483" mass="166665">MASKSLELGHLASMGIMSAFIKSQFCTKPRRAPADIDLSGQTAIITGGSAGLGSHCARHLLSLNLSHLILGVRSVEKGESAANALRVDYPAARIDVWYLEMISYQSIQEFCRRVENDLSRLDITILNAGLMQPNFTTCSTGHETVIQVNYLSTFLLAILMLPIFKKKAVGGKPGRLTIVNSGTSLWAKLSNRDKRPFLASFDDPQIHPWDATERYFDSKALGHLFLVRVLEYLNGDDVIVNLVEPGMCKETGLQRHAKGAIALFLDTFKYLAGRKPEDGAWTYVDAAVVKGKESHGCFLMDWEIHPFTQLVYLPEAKPLMDTLWEETMAEFEFAGAREILEKYPKALSVRPSVTADSSVETLSQHEEDIYVSSKDFWADAFKILQQDEKNSKLITIYKEILSQELGVAATALDDDRICGHISTFLEGKSRLISDPTWMKNFQGKNAQVRAALDTVVKAVLYVKSFIGEALAAEPHASLVWAGVSLFLPLLVNVSQQPNDLVKGVDYISDLLCRFSVTERLYRSQLNSVSTSEASPDLRNLRNHFEDALTQLYSNILRYQGQALYYMKYSVGIRLSRDMVKLDDWNSLVDEMKEQEIICIRSMEVLDSDKLSNEIRGLGDRMQHLLDIAYAQYSANVALQQNAQEAVSTLKLEQKFLGDQYKVASKDECVQNFYTSPYEDHMNRNPDAVDGTCQWVLQNPTFTAWRDAESSSFLWISADPGCGKSVLAKMLVRLLSHAREPNLTPERRRTVCYFFFKEDDSLQRSAENAVCALLHQLLSKDENSALIGHALEEYQKAGSNLRSSFTRLWKIFIDAATDPQAGEVICILDALDECDGVEEGRGQSQLIDALRKFHRDYVEDNKSAESVRLKVLVTSRPYIDIERKFRTLTRRFPTLRLAGENESKQISKEIDVVVKERVKSLGDDLDLPASTVSALEAHLLTTTQRTYLWVRLIFDVLKEQFKTTEKHLLRVIDEIPDSVEAAYETILKRIPKREVPRARKLLHFVVAATRPLTVSEMNIALAIEEGCKEFEDLDLEPEQAFQATIRNICGLFITVVDSRIYLIHQTARSFLVSTNALADIPHPAEPLLQWGGSLGPRDSHRLLGTVCISYLLLADLKITTHFTDPSSLEFDTIEERSFLLYSGANWWLHVQSMDEEDFENPTLQDSIYELCKTDTGTFKAWFGVAREDLKKPLDVSSLSLSEREDFHLLEIGSLLGFENIVRHAKELPGAKECFSFSIRAAALHGYDKVIRVILDEEDDLDLDLDGPFKDAIPRKKLSVAQAFIDGGAGKENNYEEALDLAITSCFVELVELLADRGVNLKRSLPGGMSLLMPSLYAADMNMLSCLIKRGVTPNDLYGSPMSPLCWAVSWNSVVLISFLLQNGADINLAGSDNWKPIDRALTGEDVSDGFRESLLLENGAKLEDLDDSKQKALSGYHRRQSQREKAGTTLESHFNQRLKSETEPYVLFDYIDSNDEDDEESGDS</sequence>
<feature type="domain" description="GPI inositol-deacylase winged helix" evidence="5">
    <location>
        <begin position="996"/>
        <end position="1075"/>
    </location>
</feature>
<evidence type="ECO:0000313" key="8">
    <source>
        <dbReference type="EMBL" id="GAD92298.1"/>
    </source>
</evidence>
<dbReference type="InterPro" id="IPR055497">
    <property type="entry name" value="DUF7069"/>
</dbReference>
<dbReference type="InterPro" id="IPR002110">
    <property type="entry name" value="Ankyrin_rpt"/>
</dbReference>
<organism evidence="8 9">
    <name type="scientific">Byssochlamys spectabilis (strain No. 5 / NBRC 109023)</name>
    <name type="common">Paecilomyces variotii</name>
    <dbReference type="NCBI Taxonomy" id="1356009"/>
    <lineage>
        <taxon>Eukaryota</taxon>
        <taxon>Fungi</taxon>
        <taxon>Dikarya</taxon>
        <taxon>Ascomycota</taxon>
        <taxon>Pezizomycotina</taxon>
        <taxon>Eurotiomycetes</taxon>
        <taxon>Eurotiomycetidae</taxon>
        <taxon>Eurotiales</taxon>
        <taxon>Thermoascaceae</taxon>
        <taxon>Paecilomyces</taxon>
    </lineage>
</organism>
<feature type="domain" description="DUF7069" evidence="6">
    <location>
        <begin position="905"/>
        <end position="971"/>
    </location>
</feature>
<dbReference type="PANTHER" id="PTHR10039">
    <property type="entry name" value="AMELOGENIN"/>
    <property type="match status" value="1"/>
</dbReference>
<keyword evidence="2" id="KW-0040">ANK repeat</keyword>
<dbReference type="Gene3D" id="3.40.50.720">
    <property type="entry name" value="NAD(P)-binding Rossmann-like Domain"/>
    <property type="match status" value="1"/>
</dbReference>
<feature type="repeat" description="ANK" evidence="2">
    <location>
        <begin position="1358"/>
        <end position="1390"/>
    </location>
</feature>
<feature type="domain" description="Nephrocystin 3-like N-terminal" evidence="7">
    <location>
        <begin position="690"/>
        <end position="875"/>
    </location>
</feature>
<dbReference type="InParanoid" id="V5FKG1"/>
<dbReference type="InterPro" id="IPR054471">
    <property type="entry name" value="GPIID_WHD"/>
</dbReference>
<dbReference type="Proteomes" id="UP000018001">
    <property type="component" value="Unassembled WGS sequence"/>
</dbReference>
<evidence type="ECO:0000256" key="1">
    <source>
        <dbReference type="ARBA" id="ARBA00022737"/>
    </source>
</evidence>
<dbReference type="Pfam" id="PF00106">
    <property type="entry name" value="adh_short"/>
    <property type="match status" value="1"/>
</dbReference>
<dbReference type="InterPro" id="IPR027417">
    <property type="entry name" value="P-loop_NTPase"/>
</dbReference>
<accession>V5FKG1</accession>
<keyword evidence="1" id="KW-0677">Repeat</keyword>
<evidence type="ECO:0000259" key="6">
    <source>
        <dbReference type="Pfam" id="PF23239"/>
    </source>
</evidence>
<feature type="region of interest" description="Disordered" evidence="3">
    <location>
        <begin position="1431"/>
        <end position="1454"/>
    </location>
</feature>
<evidence type="ECO:0000259" key="4">
    <source>
        <dbReference type="Pfam" id="PF17100"/>
    </source>
</evidence>
<dbReference type="InterPro" id="IPR031359">
    <property type="entry name" value="NACHT_N"/>
</dbReference>
<dbReference type="PANTHER" id="PTHR10039:SF17">
    <property type="entry name" value="FUNGAL STAND N-TERMINAL GOODBYE DOMAIN-CONTAINING PROTEIN-RELATED"/>
    <property type="match status" value="1"/>
</dbReference>
<dbReference type="Gene3D" id="1.25.40.20">
    <property type="entry name" value="Ankyrin repeat-containing domain"/>
    <property type="match status" value="1"/>
</dbReference>